<dbReference type="Proteomes" id="UP000091857">
    <property type="component" value="Chromosome 9"/>
</dbReference>
<dbReference type="EMBL" id="CM004395">
    <property type="protein sequence ID" value="KAG8648290.1"/>
    <property type="molecule type" value="Genomic_DNA"/>
</dbReference>
<evidence type="ECO:0000313" key="1">
    <source>
        <dbReference type="EMBL" id="KAG8648290.1"/>
    </source>
</evidence>
<evidence type="ECO:0000313" key="2">
    <source>
        <dbReference type="Proteomes" id="UP000091857"/>
    </source>
</evidence>
<sequence>MKRKDKENLPISDFGIQKEMYLIYPKNYTSLSTILCLILIFSQCLSSSSGLQQPTAYEILTLYNFPVGLLPKGVTGYYLDKTTGKFSAFLNGTCIFSLEGSYQIRYKSTVKGLISRGKLSRLEGVSVKLFFMWIDIVEVSRNGDSLDFSVGIASAGFPIDNFEESPQCGCGLKCGDQRKISKFRSNPFVSSS</sequence>
<organism evidence="1 2">
    <name type="scientific">Manihot esculenta</name>
    <name type="common">Cassava</name>
    <name type="synonym">Jatropha manihot</name>
    <dbReference type="NCBI Taxonomy" id="3983"/>
    <lineage>
        <taxon>Eukaryota</taxon>
        <taxon>Viridiplantae</taxon>
        <taxon>Streptophyta</taxon>
        <taxon>Embryophyta</taxon>
        <taxon>Tracheophyta</taxon>
        <taxon>Spermatophyta</taxon>
        <taxon>Magnoliopsida</taxon>
        <taxon>eudicotyledons</taxon>
        <taxon>Gunneridae</taxon>
        <taxon>Pentapetalae</taxon>
        <taxon>rosids</taxon>
        <taxon>fabids</taxon>
        <taxon>Malpighiales</taxon>
        <taxon>Euphorbiaceae</taxon>
        <taxon>Crotonoideae</taxon>
        <taxon>Manihoteae</taxon>
        <taxon>Manihot</taxon>
    </lineage>
</organism>
<keyword evidence="2" id="KW-1185">Reference proteome</keyword>
<gene>
    <name evidence="1" type="ORF">MANES_09G171800v8</name>
</gene>
<name>A0ACB7H8H3_MANES</name>
<proteinExistence type="predicted"/>
<protein>
    <submittedName>
        <fullName evidence="1">Uncharacterized protein</fullName>
    </submittedName>
</protein>
<accession>A0ACB7H8H3</accession>
<reference evidence="2" key="1">
    <citation type="journal article" date="2016" name="Nat. Biotechnol.">
        <title>Sequencing wild and cultivated cassava and related species reveals extensive interspecific hybridization and genetic diversity.</title>
        <authorList>
            <person name="Bredeson J.V."/>
            <person name="Lyons J.B."/>
            <person name="Prochnik S.E."/>
            <person name="Wu G.A."/>
            <person name="Ha C.M."/>
            <person name="Edsinger-Gonzales E."/>
            <person name="Grimwood J."/>
            <person name="Schmutz J."/>
            <person name="Rabbi I.Y."/>
            <person name="Egesi C."/>
            <person name="Nauluvula P."/>
            <person name="Lebot V."/>
            <person name="Ndunguru J."/>
            <person name="Mkamilo G."/>
            <person name="Bart R.S."/>
            <person name="Setter T.L."/>
            <person name="Gleadow R.M."/>
            <person name="Kulakow P."/>
            <person name="Ferguson M.E."/>
            <person name="Rounsley S."/>
            <person name="Rokhsar D.S."/>
        </authorList>
    </citation>
    <scope>NUCLEOTIDE SEQUENCE [LARGE SCALE GENOMIC DNA]</scope>
    <source>
        <strain evidence="2">cv. AM560-2</strain>
    </source>
</reference>
<comment type="caution">
    <text evidence="1">The sequence shown here is derived from an EMBL/GenBank/DDBJ whole genome shotgun (WGS) entry which is preliminary data.</text>
</comment>